<dbReference type="RefSeq" id="XP_018288377.1">
    <property type="nucleotide sequence ID" value="XM_018436653.1"/>
</dbReference>
<dbReference type="Pfam" id="PF11754">
    <property type="entry name" value="Velvet"/>
    <property type="match status" value="1"/>
</dbReference>
<name>A0A167LFG9_PHYB8</name>
<dbReference type="InterPro" id="IPR021740">
    <property type="entry name" value="Velvet"/>
</dbReference>
<dbReference type="GO" id="GO:0005634">
    <property type="term" value="C:nucleus"/>
    <property type="evidence" value="ECO:0007669"/>
    <property type="project" value="UniProtKB-SubCell"/>
</dbReference>
<evidence type="ECO:0000313" key="7">
    <source>
        <dbReference type="Proteomes" id="UP000077315"/>
    </source>
</evidence>
<sequence length="438" mass="50483">MLNDHYNRVFLLFYIFSPLFRIDKQQDMCNDGLVVLKIKKRKAGVFSLLIRQQPSIACLTKPYKRDRRMIEPPPIIQIKLKEQITNDKPYFLESPYLFIHVSLVADESNSQETIDYKNILQGQTSSSMYQLKDIDNKYGGFCIFSNLFVKETGSFRLKFSLFWITSTEAVHMCHTTSDIFTVYSVSTYPGSLESTFLSRAFSSQGIRIATRKQSHAQINSTCKRRAPEKYCAIEISDRDNVTKATCASGLPILITPEHCMYTSREEIAAHKKHNGKVCRPNTIPSCDISWSEYSFDDKPREAKKAKIQKALPVSSLPPIRDLEAFQHNVSEPPIAYGSEICNEKKKFFLHQSKHQETDFDRHITPSITHVPYRSYIYNTSREESRAYKSADCTKHQNIHLPPLWSIMRHISLSQNMSDSAFEDSRYIPATMQTKNHLA</sequence>
<accession>A0A167LFG9</accession>
<dbReference type="EMBL" id="KV440989">
    <property type="protein sequence ID" value="OAD70337.1"/>
    <property type="molecule type" value="Genomic_DNA"/>
</dbReference>
<dbReference type="Proteomes" id="UP000077315">
    <property type="component" value="Unassembled WGS sequence"/>
</dbReference>
<protein>
    <recommendedName>
        <fullName evidence="5">Velvet domain-containing protein</fullName>
    </recommendedName>
</protein>
<dbReference type="Gene3D" id="2.60.40.3960">
    <property type="entry name" value="Velvet domain"/>
    <property type="match status" value="1"/>
</dbReference>
<dbReference type="GeneID" id="28997559"/>
<evidence type="ECO:0000256" key="4">
    <source>
        <dbReference type="ARBA" id="ARBA00023242"/>
    </source>
</evidence>
<dbReference type="InParanoid" id="A0A167LFG9"/>
<evidence type="ECO:0000313" key="6">
    <source>
        <dbReference type="EMBL" id="OAD70337.1"/>
    </source>
</evidence>
<feature type="domain" description="Velvet" evidence="5">
    <location>
        <begin position="40"/>
        <end position="211"/>
    </location>
</feature>
<keyword evidence="4" id="KW-0539">Nucleus</keyword>
<evidence type="ECO:0000256" key="1">
    <source>
        <dbReference type="ARBA" id="ARBA00004123"/>
    </source>
</evidence>
<dbReference type="OrthoDB" id="5599552at2759"/>
<gene>
    <name evidence="6" type="ORF">PHYBLDRAFT_171721</name>
</gene>
<dbReference type="InterPro" id="IPR037525">
    <property type="entry name" value="Velvet_dom"/>
</dbReference>
<reference evidence="7" key="1">
    <citation type="submission" date="2015-06" db="EMBL/GenBank/DDBJ databases">
        <title>Expansion of signal transduction pathways in fungi by whole-genome duplication.</title>
        <authorList>
            <consortium name="DOE Joint Genome Institute"/>
            <person name="Corrochano L.M."/>
            <person name="Kuo A."/>
            <person name="Marcet-Houben M."/>
            <person name="Polaino S."/>
            <person name="Salamov A."/>
            <person name="Villalobos J.M."/>
            <person name="Alvarez M.I."/>
            <person name="Avalos J."/>
            <person name="Benito E.P."/>
            <person name="Benoit I."/>
            <person name="Burger G."/>
            <person name="Camino L.P."/>
            <person name="Canovas D."/>
            <person name="Cerda-Olmedo E."/>
            <person name="Cheng J.-F."/>
            <person name="Dominguez A."/>
            <person name="Elias M."/>
            <person name="Eslava A.P."/>
            <person name="Glaser F."/>
            <person name="Grimwood J."/>
            <person name="Gutierrez G."/>
            <person name="Heitman J."/>
            <person name="Henrissat B."/>
            <person name="Iturriaga E.A."/>
            <person name="Lang B.F."/>
            <person name="Lavin J.L."/>
            <person name="Lee S."/>
            <person name="Li W."/>
            <person name="Lindquist E."/>
            <person name="Lopez-Garcia S."/>
            <person name="Luque E.M."/>
            <person name="Marcos A.T."/>
            <person name="Martin J."/>
            <person name="McCluskey K."/>
            <person name="Medina H.R."/>
            <person name="Miralles-Duran A."/>
            <person name="Miyazaki A."/>
            <person name="Munoz-Torres E."/>
            <person name="Oguiza J.A."/>
            <person name="Ohm R."/>
            <person name="Olmedo M."/>
            <person name="Orejas M."/>
            <person name="Ortiz-Castellanos L."/>
            <person name="Pisabarro A.G."/>
            <person name="Rodriguez-Romero J."/>
            <person name="Ruiz-Herrera J."/>
            <person name="Ruiz-Vazquez R."/>
            <person name="Sanz C."/>
            <person name="Schackwitz W."/>
            <person name="Schmutz J."/>
            <person name="Shahriari M."/>
            <person name="Shelest E."/>
            <person name="Silva-Franco F."/>
            <person name="Soanes D."/>
            <person name="Syed K."/>
            <person name="Tagua V.G."/>
            <person name="Talbot N.J."/>
            <person name="Thon M."/>
            <person name="De vries R.P."/>
            <person name="Wiebenga A."/>
            <person name="Yadav J.S."/>
            <person name="Braun E.L."/>
            <person name="Baker S."/>
            <person name="Garre V."/>
            <person name="Horwitz B."/>
            <person name="Torres-Martinez S."/>
            <person name="Idnurm A."/>
            <person name="Herrera-Estrella A."/>
            <person name="Gabaldon T."/>
            <person name="Grigoriev I.V."/>
        </authorList>
    </citation>
    <scope>NUCLEOTIDE SEQUENCE [LARGE SCALE GENOMIC DNA]</scope>
    <source>
        <strain evidence="7">NRRL 1555(-)</strain>
    </source>
</reference>
<keyword evidence="2" id="KW-0805">Transcription regulation</keyword>
<keyword evidence="3" id="KW-0804">Transcription</keyword>
<dbReference type="PANTHER" id="PTHR33572:SF18">
    <property type="entry name" value="SPORE DEVELOPMENT REGULATOR VOSA"/>
    <property type="match status" value="1"/>
</dbReference>
<comment type="subcellular location">
    <subcellularLocation>
        <location evidence="1">Nucleus</location>
    </subcellularLocation>
</comment>
<dbReference type="STRING" id="763407.A0A167LFG9"/>
<dbReference type="AlphaFoldDB" id="A0A167LFG9"/>
<dbReference type="InterPro" id="IPR038491">
    <property type="entry name" value="Velvet_dom_sf"/>
</dbReference>
<evidence type="ECO:0000256" key="3">
    <source>
        <dbReference type="ARBA" id="ARBA00023163"/>
    </source>
</evidence>
<proteinExistence type="predicted"/>
<dbReference type="PROSITE" id="PS51821">
    <property type="entry name" value="VELVET"/>
    <property type="match status" value="1"/>
</dbReference>
<evidence type="ECO:0000259" key="5">
    <source>
        <dbReference type="PROSITE" id="PS51821"/>
    </source>
</evidence>
<keyword evidence="7" id="KW-1185">Reference proteome</keyword>
<dbReference type="VEuPathDB" id="FungiDB:PHYBLDRAFT_171721"/>
<evidence type="ECO:0000256" key="2">
    <source>
        <dbReference type="ARBA" id="ARBA00023015"/>
    </source>
</evidence>
<dbReference type="PANTHER" id="PTHR33572">
    <property type="entry name" value="SPORE DEVELOPMENT REGULATOR VOSA"/>
    <property type="match status" value="1"/>
</dbReference>
<organism evidence="6 7">
    <name type="scientific">Phycomyces blakesleeanus (strain ATCC 8743b / DSM 1359 / FGSC 10004 / NBRC 33097 / NRRL 1555)</name>
    <dbReference type="NCBI Taxonomy" id="763407"/>
    <lineage>
        <taxon>Eukaryota</taxon>
        <taxon>Fungi</taxon>
        <taxon>Fungi incertae sedis</taxon>
        <taxon>Mucoromycota</taxon>
        <taxon>Mucoromycotina</taxon>
        <taxon>Mucoromycetes</taxon>
        <taxon>Mucorales</taxon>
        <taxon>Phycomycetaceae</taxon>
        <taxon>Phycomyces</taxon>
    </lineage>
</organism>